<evidence type="ECO:0000313" key="1">
    <source>
        <dbReference type="EMBL" id="KAJ4427449.1"/>
    </source>
</evidence>
<reference evidence="1 2" key="1">
    <citation type="journal article" date="2022" name="Allergy">
        <title>Genome assembly and annotation of Periplaneta americana reveal a comprehensive cockroach allergen profile.</title>
        <authorList>
            <person name="Wang L."/>
            <person name="Xiong Q."/>
            <person name="Saelim N."/>
            <person name="Wang L."/>
            <person name="Nong W."/>
            <person name="Wan A.T."/>
            <person name="Shi M."/>
            <person name="Liu X."/>
            <person name="Cao Q."/>
            <person name="Hui J.H.L."/>
            <person name="Sookrung N."/>
            <person name="Leung T.F."/>
            <person name="Tungtrongchitr A."/>
            <person name="Tsui S.K.W."/>
        </authorList>
    </citation>
    <scope>NUCLEOTIDE SEQUENCE [LARGE SCALE GENOMIC DNA]</scope>
    <source>
        <strain evidence="1">PWHHKU_190912</strain>
    </source>
</reference>
<name>A0ABQ8S0E0_PERAM</name>
<keyword evidence="2" id="KW-1185">Reference proteome</keyword>
<sequence>MAGLCEGGNEPSGFLKSHFPDLTTPDNALWGFIKDKVRNHRYSTKTQLRATVEDAFNEVTLDYLSKTSARTWRRIQLFCENEDLHTDILNR</sequence>
<dbReference type="Gene3D" id="3.30.420.10">
    <property type="entry name" value="Ribonuclease H-like superfamily/Ribonuclease H"/>
    <property type="match status" value="1"/>
</dbReference>
<comment type="caution">
    <text evidence="1">The sequence shown here is derived from an EMBL/GenBank/DDBJ whole genome shotgun (WGS) entry which is preliminary data.</text>
</comment>
<dbReference type="InterPro" id="IPR036397">
    <property type="entry name" value="RNaseH_sf"/>
</dbReference>
<dbReference type="EMBL" id="JAJSOF020000038">
    <property type="protein sequence ID" value="KAJ4427449.1"/>
    <property type="molecule type" value="Genomic_DNA"/>
</dbReference>
<protein>
    <submittedName>
        <fullName evidence="1">Uncharacterized protein</fullName>
    </submittedName>
</protein>
<gene>
    <name evidence="1" type="ORF">ANN_25072</name>
</gene>
<organism evidence="1 2">
    <name type="scientific">Periplaneta americana</name>
    <name type="common">American cockroach</name>
    <name type="synonym">Blatta americana</name>
    <dbReference type="NCBI Taxonomy" id="6978"/>
    <lineage>
        <taxon>Eukaryota</taxon>
        <taxon>Metazoa</taxon>
        <taxon>Ecdysozoa</taxon>
        <taxon>Arthropoda</taxon>
        <taxon>Hexapoda</taxon>
        <taxon>Insecta</taxon>
        <taxon>Pterygota</taxon>
        <taxon>Neoptera</taxon>
        <taxon>Polyneoptera</taxon>
        <taxon>Dictyoptera</taxon>
        <taxon>Blattodea</taxon>
        <taxon>Blattoidea</taxon>
        <taxon>Blattidae</taxon>
        <taxon>Blattinae</taxon>
        <taxon>Periplaneta</taxon>
    </lineage>
</organism>
<evidence type="ECO:0000313" key="2">
    <source>
        <dbReference type="Proteomes" id="UP001148838"/>
    </source>
</evidence>
<dbReference type="Proteomes" id="UP001148838">
    <property type="component" value="Unassembled WGS sequence"/>
</dbReference>
<proteinExistence type="predicted"/>
<accession>A0ABQ8S0E0</accession>